<accession>A0A8H7ZMR8</accession>
<evidence type="ECO:0000313" key="2">
    <source>
        <dbReference type="Proteomes" id="UP000673691"/>
    </source>
</evidence>
<dbReference type="Proteomes" id="UP000673691">
    <property type="component" value="Unassembled WGS sequence"/>
</dbReference>
<protein>
    <submittedName>
        <fullName evidence="1">Uncharacterized protein</fullName>
    </submittedName>
</protein>
<gene>
    <name evidence="1" type="ORF">BJ554DRAFT_4438</name>
</gene>
<evidence type="ECO:0000313" key="1">
    <source>
        <dbReference type="EMBL" id="KAG5455956.1"/>
    </source>
</evidence>
<name>A0A8H7ZMR8_9FUNG</name>
<reference evidence="1 2" key="1">
    <citation type="journal article" name="Sci. Rep.">
        <title>Genome-scale phylogenetic analyses confirm Olpidium as the closest living zoosporic fungus to the non-flagellated, terrestrial fungi.</title>
        <authorList>
            <person name="Chang Y."/>
            <person name="Rochon D."/>
            <person name="Sekimoto S."/>
            <person name="Wang Y."/>
            <person name="Chovatia M."/>
            <person name="Sandor L."/>
            <person name="Salamov A."/>
            <person name="Grigoriev I.V."/>
            <person name="Stajich J.E."/>
            <person name="Spatafora J.W."/>
        </authorList>
    </citation>
    <scope>NUCLEOTIDE SEQUENCE [LARGE SCALE GENOMIC DNA]</scope>
    <source>
        <strain evidence="1">S191</strain>
    </source>
</reference>
<organism evidence="1 2">
    <name type="scientific">Olpidium bornovanus</name>
    <dbReference type="NCBI Taxonomy" id="278681"/>
    <lineage>
        <taxon>Eukaryota</taxon>
        <taxon>Fungi</taxon>
        <taxon>Fungi incertae sedis</taxon>
        <taxon>Olpidiomycota</taxon>
        <taxon>Olpidiomycotina</taxon>
        <taxon>Olpidiomycetes</taxon>
        <taxon>Olpidiales</taxon>
        <taxon>Olpidiaceae</taxon>
        <taxon>Olpidium</taxon>
    </lineage>
</organism>
<sequence length="65" mass="6906">MFGLAVSANLTYGFSILLRFPAVDGSAFWKNTFPYLVGSLGTLAFDAAIMVQARVYGTGLPAAEE</sequence>
<proteinExistence type="predicted"/>
<comment type="caution">
    <text evidence="1">The sequence shown here is derived from an EMBL/GenBank/DDBJ whole genome shotgun (WGS) entry which is preliminary data.</text>
</comment>
<dbReference type="OrthoDB" id="8048523at2759"/>
<dbReference type="AlphaFoldDB" id="A0A8H7ZMR8"/>
<dbReference type="EMBL" id="JAEFCI010012505">
    <property type="protein sequence ID" value="KAG5455956.1"/>
    <property type="molecule type" value="Genomic_DNA"/>
</dbReference>
<keyword evidence="2" id="KW-1185">Reference proteome</keyword>